<comment type="caution">
    <text evidence="2">The sequence shown here is derived from an EMBL/GenBank/DDBJ whole genome shotgun (WGS) entry which is preliminary data.</text>
</comment>
<evidence type="ECO:0008006" key="4">
    <source>
        <dbReference type="Google" id="ProtNLM"/>
    </source>
</evidence>
<evidence type="ECO:0000313" key="2">
    <source>
        <dbReference type="EMBL" id="GBC98352.1"/>
    </source>
</evidence>
<sequence length="571" mass="61292">MTRWLIGIAGIVLVLAVGCGGGRSRQPVKGQGEIVLQIDWRSSRSRLIPEGTARVDITITGDGLTTPLLDSIDRPSTDTAITRVYVVPVGFKEIAAQAKDTSGQVLASGKATVTVLPNQRATAEVVLVSPTAKTVLVRTFRGSQPAPPAFLAFQDGDGPWQSVPLSGAEYSLPVTDPSGRYGVAIVSDNGGSVTVSIFHATVNELPVINHASAGPPVSEQPTVTVSGTLLGINEGDQASVFVNGASTYIFVSFPNPPYDLSVPPGIYDIIALRASVSPESPRNVNKVFIRRNVAIQQNTTVDIDFNDPSTTFAPETRSIVINGVMTDEYVVGNVSFLSDLGTTATLAEFGSAEGTIVQTQFAGIPVDRQIGKDIHQLFVFATQISTGSTELRRSLTRFFRAPANQTVNLPEQFSSPQVTLATATPYLRLTAQWSAYPGSAQAYHLGYAQQVNFGKRRRLSRPPLSLRPLRAPLSDGRRRQTTTAGTLVWNVWLTNEWFGNTTEFTYTLPDFSTLSGWSGQWGLSNAVTSWDVTALSSNRTVADLLEAEQSPSTSSNLDGLEVRRSTKSGLF</sequence>
<protein>
    <recommendedName>
        <fullName evidence="4">IPT/TIG domain-containing protein</fullName>
    </recommendedName>
</protein>
<dbReference type="Proteomes" id="UP000236173">
    <property type="component" value="Unassembled WGS sequence"/>
</dbReference>
<organism evidence="2 3">
    <name type="scientific">Candidatus Fervidibacter japonicus</name>
    <dbReference type="NCBI Taxonomy" id="2035412"/>
    <lineage>
        <taxon>Bacteria</taxon>
        <taxon>Candidatus Fervidibacterota</taxon>
        <taxon>Candidatus Fervidibacter</taxon>
    </lineage>
</organism>
<evidence type="ECO:0000256" key="1">
    <source>
        <dbReference type="SAM" id="MobiDB-lite"/>
    </source>
</evidence>
<reference evidence="3" key="1">
    <citation type="submission" date="2017-09" db="EMBL/GenBank/DDBJ databases">
        <title>Metaegenomics of thermophilic ammonia-oxidizing enrichment culture.</title>
        <authorList>
            <person name="Kato S."/>
            <person name="Suzuki K."/>
        </authorList>
    </citation>
    <scope>NUCLEOTIDE SEQUENCE [LARGE SCALE GENOMIC DNA]</scope>
</reference>
<dbReference type="PROSITE" id="PS51257">
    <property type="entry name" value="PROKAR_LIPOPROTEIN"/>
    <property type="match status" value="1"/>
</dbReference>
<gene>
    <name evidence="2" type="ORF">HRbin17_00859</name>
</gene>
<proteinExistence type="predicted"/>
<dbReference type="AlphaFoldDB" id="A0A2H5XAZ2"/>
<dbReference type="EMBL" id="BEHT01000009">
    <property type="protein sequence ID" value="GBC98352.1"/>
    <property type="molecule type" value="Genomic_DNA"/>
</dbReference>
<evidence type="ECO:0000313" key="3">
    <source>
        <dbReference type="Proteomes" id="UP000236173"/>
    </source>
</evidence>
<name>A0A2H5XAZ2_9BACT</name>
<accession>A0A2H5XAZ2</accession>
<feature type="region of interest" description="Disordered" evidence="1">
    <location>
        <begin position="550"/>
        <end position="571"/>
    </location>
</feature>